<name>A0A367ZR69_9BACT</name>
<evidence type="ECO:0000313" key="2">
    <source>
        <dbReference type="Proteomes" id="UP000252355"/>
    </source>
</evidence>
<dbReference type="Proteomes" id="UP000252355">
    <property type="component" value="Unassembled WGS sequence"/>
</dbReference>
<proteinExistence type="predicted"/>
<protein>
    <submittedName>
        <fullName evidence="1">Uncharacterized protein</fullName>
    </submittedName>
</protein>
<accession>A0A367ZR69</accession>
<sequence length="59" mass="6398">MYKPLPSDEEVPGEAGLELLLELEPGLVDDEEEVVEPVEGDCSPGCSRSPVCLSRIRTL</sequence>
<reference evidence="1 2" key="1">
    <citation type="submission" date="2018-05" db="EMBL/GenBank/DDBJ databases">
        <title>A metagenomic window into the 2 km-deep terrestrial subsurface aquifer revealed taxonomically and functionally diverse microbial community comprising novel uncultured bacterial lineages.</title>
        <authorList>
            <person name="Kadnikov V.V."/>
            <person name="Mardanov A.V."/>
            <person name="Beletsky A.V."/>
            <person name="Banks D."/>
            <person name="Pimenov N.V."/>
            <person name="Frank Y.A."/>
            <person name="Karnachuk O.V."/>
            <person name="Ravin N.V."/>
        </authorList>
    </citation>
    <scope>NUCLEOTIDE SEQUENCE [LARGE SCALE GENOMIC DNA]</scope>
    <source>
        <strain evidence="1">BY5</strain>
    </source>
</reference>
<dbReference type="AlphaFoldDB" id="A0A367ZR69"/>
<organism evidence="1 2">
    <name type="scientific">Candidatus Ozemobacter sibiricus</name>
    <dbReference type="NCBI Taxonomy" id="2268124"/>
    <lineage>
        <taxon>Bacteria</taxon>
        <taxon>Candidatus Ozemobacteria</taxon>
        <taxon>Candidatus Ozemobacterales</taxon>
        <taxon>Candidatus Ozemobacteraceae</taxon>
        <taxon>Candidatus Ozemobacter</taxon>
    </lineage>
</organism>
<dbReference type="EMBL" id="QOQW01000005">
    <property type="protein sequence ID" value="RCK80644.1"/>
    <property type="molecule type" value="Genomic_DNA"/>
</dbReference>
<comment type="caution">
    <text evidence="1">The sequence shown here is derived from an EMBL/GenBank/DDBJ whole genome shotgun (WGS) entry which is preliminary data.</text>
</comment>
<gene>
    <name evidence="1" type="ORF">OZSIB_2957</name>
</gene>
<evidence type="ECO:0000313" key="1">
    <source>
        <dbReference type="EMBL" id="RCK80644.1"/>
    </source>
</evidence>